<dbReference type="EMBL" id="CP017829">
    <property type="protein sequence ID" value="APA16252.1"/>
    <property type="molecule type" value="Genomic_DNA"/>
</dbReference>
<name>A0A1D9QN55_SCLS1</name>
<reference evidence="3" key="1">
    <citation type="journal article" date="2017" name="Genome Biol. Evol.">
        <title>The complete genome sequence of the phytopathogenic fungus Sclerotinia sclerotiorum reveals insights into the genome architecture of broad host range pathogens.</title>
        <authorList>
            <person name="Derbyshire M."/>
            <person name="Denton-Giles M."/>
            <person name="Hegedus D."/>
            <person name="Seifbarghy S."/>
            <person name="Rollins J."/>
            <person name="van Kan J."/>
            <person name="Seidl M.F."/>
            <person name="Faino L."/>
            <person name="Mbengue M."/>
            <person name="Navaud O."/>
            <person name="Raffaele S."/>
            <person name="Hammond-Kosack K."/>
            <person name="Heard S."/>
            <person name="Oliver R."/>
        </authorList>
    </citation>
    <scope>NUCLEOTIDE SEQUENCE [LARGE SCALE GENOMIC DNA]</scope>
    <source>
        <strain evidence="3">ATCC 18683 / 1980 / Ss-1</strain>
    </source>
</reference>
<dbReference type="VEuPathDB" id="FungiDB:sscle_16g110220"/>
<evidence type="ECO:0000313" key="2">
    <source>
        <dbReference type="EMBL" id="APA16252.1"/>
    </source>
</evidence>
<organism evidence="2 3">
    <name type="scientific">Sclerotinia sclerotiorum (strain ATCC 18683 / 1980 / Ss-1)</name>
    <name type="common">White mold</name>
    <name type="synonym">Whetzelinia sclerotiorum</name>
    <dbReference type="NCBI Taxonomy" id="665079"/>
    <lineage>
        <taxon>Eukaryota</taxon>
        <taxon>Fungi</taxon>
        <taxon>Dikarya</taxon>
        <taxon>Ascomycota</taxon>
        <taxon>Pezizomycotina</taxon>
        <taxon>Leotiomycetes</taxon>
        <taxon>Helotiales</taxon>
        <taxon>Sclerotiniaceae</taxon>
        <taxon>Sclerotinia</taxon>
    </lineage>
</organism>
<accession>A0A1D9QN55</accession>
<gene>
    <name evidence="2" type="ORF">sscle_16g110220</name>
</gene>
<feature type="compositionally biased region" description="Polar residues" evidence="1">
    <location>
        <begin position="20"/>
        <end position="38"/>
    </location>
</feature>
<dbReference type="Proteomes" id="UP000177798">
    <property type="component" value="Chromosome 16"/>
</dbReference>
<evidence type="ECO:0000313" key="3">
    <source>
        <dbReference type="Proteomes" id="UP000177798"/>
    </source>
</evidence>
<dbReference type="AlphaFoldDB" id="A0A1D9QN55"/>
<evidence type="ECO:0000256" key="1">
    <source>
        <dbReference type="SAM" id="MobiDB-lite"/>
    </source>
</evidence>
<proteinExistence type="predicted"/>
<protein>
    <submittedName>
        <fullName evidence="2">Uncharacterized protein</fullName>
    </submittedName>
</protein>
<feature type="region of interest" description="Disordered" evidence="1">
    <location>
        <begin position="20"/>
        <end position="45"/>
    </location>
</feature>
<sequence length="64" mass="7115">MRISARLDETLIDAACLNPSIDSQQANGNTSCTNNPTRSTREEDLYAKLPRKSQQYGLVPYAAR</sequence>